<feature type="domain" description="Phage tail tape measure protein" evidence="3">
    <location>
        <begin position="102"/>
        <end position="301"/>
    </location>
</feature>
<keyword evidence="2" id="KW-0812">Transmembrane</keyword>
<dbReference type="PANTHER" id="PTHR37813">
    <property type="entry name" value="FELS-2 PROPHAGE PROTEIN"/>
    <property type="match status" value="1"/>
</dbReference>
<comment type="caution">
    <text evidence="4">The sequence shown here is derived from an EMBL/GenBank/DDBJ whole genome shotgun (WGS) entry which is preliminary data.</text>
</comment>
<dbReference type="PANTHER" id="PTHR37813:SF1">
    <property type="entry name" value="FELS-2 PROPHAGE PROTEIN"/>
    <property type="match status" value="1"/>
</dbReference>
<evidence type="ECO:0000313" key="5">
    <source>
        <dbReference type="Proteomes" id="UP001623660"/>
    </source>
</evidence>
<keyword evidence="1" id="KW-1188">Viral release from host cell</keyword>
<name>A0ABW8SMJ7_9CLOT</name>
<evidence type="ECO:0000259" key="3">
    <source>
        <dbReference type="Pfam" id="PF10145"/>
    </source>
</evidence>
<accession>A0ABW8SMJ7</accession>
<dbReference type="NCBIfam" id="TIGR01760">
    <property type="entry name" value="tape_meas_TP901"/>
    <property type="match status" value="1"/>
</dbReference>
<dbReference type="Proteomes" id="UP001623660">
    <property type="component" value="Unassembled WGS sequence"/>
</dbReference>
<dbReference type="EMBL" id="JBJHZX010000028">
    <property type="protein sequence ID" value="MFL0197272.1"/>
    <property type="molecule type" value="Genomic_DNA"/>
</dbReference>
<protein>
    <submittedName>
        <fullName evidence="4">Phage tail tape measure protein</fullName>
    </submittedName>
</protein>
<dbReference type="Pfam" id="PF10145">
    <property type="entry name" value="PhageMin_Tail"/>
    <property type="match status" value="1"/>
</dbReference>
<feature type="transmembrane region" description="Helical" evidence="2">
    <location>
        <begin position="394"/>
        <end position="412"/>
    </location>
</feature>
<dbReference type="RefSeq" id="WP_406793377.1">
    <property type="nucleotide sequence ID" value="NZ_JBJHZX010000028.1"/>
</dbReference>
<reference evidence="4 5" key="1">
    <citation type="submission" date="2024-11" db="EMBL/GenBank/DDBJ databases">
        <authorList>
            <person name="Heng Y.C."/>
            <person name="Lim A.C.H."/>
            <person name="Lee J.K.Y."/>
            <person name="Kittelmann S."/>
        </authorList>
    </citation>
    <scope>NUCLEOTIDE SEQUENCE [LARGE SCALE GENOMIC DNA]</scope>
    <source>
        <strain evidence="4 5">WILCCON 0269</strain>
    </source>
</reference>
<keyword evidence="2" id="KW-0472">Membrane</keyword>
<keyword evidence="5" id="KW-1185">Reference proteome</keyword>
<dbReference type="InterPro" id="IPR010090">
    <property type="entry name" value="Phage_tape_meas"/>
</dbReference>
<keyword evidence="2" id="KW-1133">Transmembrane helix</keyword>
<feature type="transmembrane region" description="Helical" evidence="2">
    <location>
        <begin position="460"/>
        <end position="479"/>
    </location>
</feature>
<proteinExistence type="predicted"/>
<organism evidence="4 5">
    <name type="scientific">Candidatus Clostridium eludens</name>
    <dbReference type="NCBI Taxonomy" id="3381663"/>
    <lineage>
        <taxon>Bacteria</taxon>
        <taxon>Bacillati</taxon>
        <taxon>Bacillota</taxon>
        <taxon>Clostridia</taxon>
        <taxon>Eubacteriales</taxon>
        <taxon>Clostridiaceae</taxon>
        <taxon>Clostridium</taxon>
    </lineage>
</organism>
<evidence type="ECO:0000256" key="1">
    <source>
        <dbReference type="ARBA" id="ARBA00022612"/>
    </source>
</evidence>
<evidence type="ECO:0000313" key="4">
    <source>
        <dbReference type="EMBL" id="MFL0197272.1"/>
    </source>
</evidence>
<evidence type="ECO:0000256" key="2">
    <source>
        <dbReference type="SAM" id="Phobius"/>
    </source>
</evidence>
<sequence>MAIDAGTVVAFMELDTSRFTGGLSSAGEQMKQFMNSNNSAETRIQSLSGAMQGVGSVATTAVTLPLVGIGTAAVKTSMDFGAQMSKVQAISGATGNEFNKLREQAIQLGADTNFSATEAAEGQENLASAGFKTNEILSAMPGMLSLAAAGDVDIATAADIAGSSLRGFGMEASQATHVADVLAKTAADTNAGITDTGEAMKYIAPVAHSLGISFEDTTAAIGLLSNAGIKGSQAGTTLRGALTSLASPTKAASAVMEELGMNFFDAHGKMLPLGDVIQQLKDKTSGLTQQQKASAMETLFGKEAMSGMLALVDQGPDKFRSLEKELKNCDGAGKEMADTMQNNLKGAIEAMKGSIETMGIRIGDVLAPGIKKAADFIAALANGFSNLPKPIQTVIVYLGIAAAAFGPVMLIFSKVITSTATVVGAVGKIGTAMKAMGSAFTRVRSAASAFSALPGLISPPVLITVGIIAGLALIVYEVIKHWDSFKKYAAGFGNAIKSIFKAVGEFISAAVKGWGLIFTGFSKLLKISVEGWIILFKGFGAFIKAAVEGWKLIFSGLGNVMKAIGKFIFEGLFQGISSMAGKIKDKVASIAGSIKEVFTSHLGIHSPSTVFTEYAVNTGQGYIIGMDKMENPIKQRLLRWANGIKNLGKTKPDFSKLDDIALSGAYSGSSKETLNRINNLSTSKILDFNPKITLYVTVADTGEKGTKKLAGEVKSMTGNALKDAMAQLFMNDVLRD</sequence>
<feature type="transmembrane region" description="Helical" evidence="2">
    <location>
        <begin position="419"/>
        <end position="440"/>
    </location>
</feature>
<gene>
    <name evidence="4" type="ORF">ACJDU8_17155</name>
</gene>